<gene>
    <name evidence="1" type="ORF">O0236_005600</name>
</gene>
<evidence type="ECO:0000313" key="2">
    <source>
        <dbReference type="Proteomes" id="UP001149860"/>
    </source>
</evidence>
<keyword evidence="2" id="KW-1185">Reference proteome</keyword>
<reference evidence="1" key="1">
    <citation type="submission" date="2024-08" db="EMBL/GenBank/DDBJ databases">
        <title>Lentilactobacillus sp. nov., isolated from tree bark.</title>
        <authorList>
            <person name="Phuengjayaem S."/>
            <person name="Tanasupawat S."/>
        </authorList>
    </citation>
    <scope>NUCLEOTIDE SEQUENCE</scope>
    <source>
        <strain evidence="1">SPB1-3</strain>
    </source>
</reference>
<dbReference type="EMBL" id="CP168151">
    <property type="protein sequence ID" value="XFD38911.1"/>
    <property type="molecule type" value="Genomic_DNA"/>
</dbReference>
<organism evidence="1 2">
    <name type="scientific">Lentilactobacillus terminaliae</name>
    <dbReference type="NCBI Taxonomy" id="3003483"/>
    <lineage>
        <taxon>Bacteria</taxon>
        <taxon>Bacillati</taxon>
        <taxon>Bacillota</taxon>
        <taxon>Bacilli</taxon>
        <taxon>Lactobacillales</taxon>
        <taxon>Lactobacillaceae</taxon>
        <taxon>Lentilactobacillus</taxon>
    </lineage>
</organism>
<protein>
    <submittedName>
        <fullName evidence="1">DUF2929 family protein</fullName>
    </submittedName>
</protein>
<sequence length="63" mass="6800">MSKLIISNIVAIFWAFIFGEVIGYIASALELMPYSSLEIGITAAITVFIAVNGIYLISKVSES</sequence>
<evidence type="ECO:0000313" key="1">
    <source>
        <dbReference type="EMBL" id="XFD38911.1"/>
    </source>
</evidence>
<dbReference type="Proteomes" id="UP001149860">
    <property type="component" value="Chromosome"/>
</dbReference>
<name>A0ACD5DCF6_9LACO</name>
<proteinExistence type="predicted"/>
<accession>A0ACD5DCF6</accession>